<gene>
    <name evidence="2" type="ORF">GCM10023314_01620</name>
</gene>
<dbReference type="RefSeq" id="WP_345189563.1">
    <property type="nucleotide sequence ID" value="NZ_BAABJJ010000001.1"/>
</dbReference>
<evidence type="ECO:0000313" key="2">
    <source>
        <dbReference type="EMBL" id="GAA4932892.1"/>
    </source>
</evidence>
<dbReference type="EMBL" id="BAABJJ010000001">
    <property type="protein sequence ID" value="GAA4932892.1"/>
    <property type="molecule type" value="Genomic_DNA"/>
</dbReference>
<sequence>MATKKITLFTALIFSLILASCSSDGDSNSNSNDKINPPGWIQGTWINDLETGGFRITTDDICIVTGNIQQCYKDILKQTDGSVVQKNVKEVITNDYYSIEITLSSVIITYEFERVSDTEIEYIDSIMNTVLTKQ</sequence>
<organism evidence="2 3">
    <name type="scientific">Algibacter agarivorans</name>
    <dbReference type="NCBI Taxonomy" id="1109741"/>
    <lineage>
        <taxon>Bacteria</taxon>
        <taxon>Pseudomonadati</taxon>
        <taxon>Bacteroidota</taxon>
        <taxon>Flavobacteriia</taxon>
        <taxon>Flavobacteriales</taxon>
        <taxon>Flavobacteriaceae</taxon>
        <taxon>Algibacter</taxon>
    </lineage>
</organism>
<dbReference type="Proteomes" id="UP001501302">
    <property type="component" value="Unassembled WGS sequence"/>
</dbReference>
<feature type="chain" id="PRO_5046848171" description="Lipocalin-like domain-containing protein" evidence="1">
    <location>
        <begin position="26"/>
        <end position="134"/>
    </location>
</feature>
<evidence type="ECO:0000313" key="3">
    <source>
        <dbReference type="Proteomes" id="UP001501302"/>
    </source>
</evidence>
<keyword evidence="3" id="KW-1185">Reference proteome</keyword>
<accession>A0ABP9GC94</accession>
<proteinExistence type="predicted"/>
<feature type="signal peptide" evidence="1">
    <location>
        <begin position="1"/>
        <end position="25"/>
    </location>
</feature>
<keyword evidence="1" id="KW-0732">Signal</keyword>
<dbReference type="PROSITE" id="PS51257">
    <property type="entry name" value="PROKAR_LIPOPROTEIN"/>
    <property type="match status" value="1"/>
</dbReference>
<evidence type="ECO:0000256" key="1">
    <source>
        <dbReference type="SAM" id="SignalP"/>
    </source>
</evidence>
<name>A0ABP9GC94_9FLAO</name>
<comment type="caution">
    <text evidence="2">The sequence shown here is derived from an EMBL/GenBank/DDBJ whole genome shotgun (WGS) entry which is preliminary data.</text>
</comment>
<protein>
    <recommendedName>
        <fullName evidence="4">Lipocalin-like domain-containing protein</fullName>
    </recommendedName>
</protein>
<evidence type="ECO:0008006" key="4">
    <source>
        <dbReference type="Google" id="ProtNLM"/>
    </source>
</evidence>
<reference evidence="3" key="1">
    <citation type="journal article" date="2019" name="Int. J. Syst. Evol. Microbiol.">
        <title>The Global Catalogue of Microorganisms (GCM) 10K type strain sequencing project: providing services to taxonomists for standard genome sequencing and annotation.</title>
        <authorList>
            <consortium name="The Broad Institute Genomics Platform"/>
            <consortium name="The Broad Institute Genome Sequencing Center for Infectious Disease"/>
            <person name="Wu L."/>
            <person name="Ma J."/>
        </authorList>
    </citation>
    <scope>NUCLEOTIDE SEQUENCE [LARGE SCALE GENOMIC DNA]</scope>
    <source>
        <strain evidence="3">JCM 18285</strain>
    </source>
</reference>